<dbReference type="EMBL" id="JADIMT010000044">
    <property type="protein sequence ID" value="MBO8436020.1"/>
    <property type="molecule type" value="Genomic_DNA"/>
</dbReference>
<evidence type="ECO:0000313" key="4">
    <source>
        <dbReference type="EMBL" id="MBO8436020.1"/>
    </source>
</evidence>
<sequence length="363" mass="38905">VIVNESQEAVFFSKGEIADRLGPGRHTLSSANIPGICKLWGIPFGGKNPFTAELWFVNKRAPLNIDWHCSKMMVSDSRFSVVPLVASGRYGLRIENSERFLAELVGNVERFTAPQITEHFSGMIEQYTKNAIVNYISNNGVSVTEITARLTEIADAVGKQMTPFWAKYGLAIPGFFITDISIDESDSVGRKVLEAIASSSAQNIAGYTWQQEQAMKIANNAVTGPGGDMGILGMAMLTGAFGGGMTGFGSQMMQVPGQNPTQQNQGGFQPQAPRQQGRKVVYCSNCGKSYPSTSKFCPHCGNKYNPCPVCGADNSENAKRCVSCGTALVNKNDVMSDSGYICPSCGAPVTPGTKFCPNCGAKL</sequence>
<dbReference type="Pfam" id="PF13421">
    <property type="entry name" value="Band_7_1"/>
    <property type="match status" value="1"/>
</dbReference>
<evidence type="ECO:0000259" key="2">
    <source>
        <dbReference type="Pfam" id="PF13240"/>
    </source>
</evidence>
<feature type="domain" description="Zinc-ribbon" evidence="2">
    <location>
        <begin position="342"/>
        <end position="363"/>
    </location>
</feature>
<protein>
    <submittedName>
        <fullName evidence="4">SPFH domain-containing protein</fullName>
    </submittedName>
</protein>
<dbReference type="PANTHER" id="PTHR37826:SF2">
    <property type="entry name" value="ZINC-RIBBON DOMAIN-CONTAINING PROTEIN"/>
    <property type="match status" value="1"/>
</dbReference>
<evidence type="ECO:0000259" key="1">
    <source>
        <dbReference type="Pfam" id="PF12773"/>
    </source>
</evidence>
<feature type="non-terminal residue" evidence="4">
    <location>
        <position position="1"/>
    </location>
</feature>
<dbReference type="InterPro" id="IPR033880">
    <property type="entry name" value="SPFH_YdjI"/>
</dbReference>
<evidence type="ECO:0000259" key="3">
    <source>
        <dbReference type="Pfam" id="PF13421"/>
    </source>
</evidence>
<dbReference type="InterPro" id="IPR026870">
    <property type="entry name" value="Zinc_ribbon_dom"/>
</dbReference>
<accession>A0A9D9DZQ1</accession>
<dbReference type="Proteomes" id="UP000823615">
    <property type="component" value="Unassembled WGS sequence"/>
</dbReference>
<reference evidence="4" key="1">
    <citation type="submission" date="2020-10" db="EMBL/GenBank/DDBJ databases">
        <authorList>
            <person name="Gilroy R."/>
        </authorList>
    </citation>
    <scope>NUCLEOTIDE SEQUENCE</scope>
    <source>
        <strain evidence="4">7293</strain>
    </source>
</reference>
<proteinExistence type="predicted"/>
<dbReference type="CDD" id="cd03408">
    <property type="entry name" value="SPFH_like_u1"/>
    <property type="match status" value="1"/>
</dbReference>
<comment type="caution">
    <text evidence="4">The sequence shown here is derived from an EMBL/GenBank/DDBJ whole genome shotgun (WGS) entry which is preliminary data.</text>
</comment>
<feature type="domain" description="DZANK-type" evidence="1">
    <location>
        <begin position="283"/>
        <end position="325"/>
    </location>
</feature>
<organism evidence="4 5">
    <name type="scientific">Candidatus Ornithospirochaeta stercoripullorum</name>
    <dbReference type="NCBI Taxonomy" id="2840899"/>
    <lineage>
        <taxon>Bacteria</taxon>
        <taxon>Pseudomonadati</taxon>
        <taxon>Spirochaetota</taxon>
        <taxon>Spirochaetia</taxon>
        <taxon>Spirochaetales</taxon>
        <taxon>Spirochaetaceae</taxon>
        <taxon>Spirochaetaceae incertae sedis</taxon>
        <taxon>Candidatus Ornithospirochaeta</taxon>
    </lineage>
</organism>
<gene>
    <name evidence="4" type="ORF">IAA97_03475</name>
</gene>
<dbReference type="Pfam" id="PF13240">
    <property type="entry name" value="Zn_Ribbon_1"/>
    <property type="match status" value="1"/>
</dbReference>
<feature type="domain" description="SPFH" evidence="3">
    <location>
        <begin position="2"/>
        <end position="185"/>
    </location>
</feature>
<name>A0A9D9DZQ1_9SPIO</name>
<dbReference type="Pfam" id="PF12773">
    <property type="entry name" value="DZR"/>
    <property type="match status" value="1"/>
</dbReference>
<dbReference type="PANTHER" id="PTHR37826">
    <property type="entry name" value="FLOTILLIN BAND_7_5 DOMAIN PROTEIN"/>
    <property type="match status" value="1"/>
</dbReference>
<reference evidence="4" key="2">
    <citation type="journal article" date="2021" name="PeerJ">
        <title>Extensive microbial diversity within the chicken gut microbiome revealed by metagenomics and culture.</title>
        <authorList>
            <person name="Gilroy R."/>
            <person name="Ravi A."/>
            <person name="Getino M."/>
            <person name="Pursley I."/>
            <person name="Horton D.L."/>
            <person name="Alikhan N.F."/>
            <person name="Baker D."/>
            <person name="Gharbi K."/>
            <person name="Hall N."/>
            <person name="Watson M."/>
            <person name="Adriaenssens E.M."/>
            <person name="Foster-Nyarko E."/>
            <person name="Jarju S."/>
            <person name="Secka A."/>
            <person name="Antonio M."/>
            <person name="Oren A."/>
            <person name="Chaudhuri R.R."/>
            <person name="La Ragione R."/>
            <person name="Hildebrand F."/>
            <person name="Pallen M.J."/>
        </authorList>
    </citation>
    <scope>NUCLEOTIDE SEQUENCE</scope>
    <source>
        <strain evidence="4">7293</strain>
    </source>
</reference>
<dbReference type="InterPro" id="IPR025874">
    <property type="entry name" value="DZR"/>
</dbReference>
<dbReference type="AlphaFoldDB" id="A0A9D9DZQ1"/>
<evidence type="ECO:0000313" key="5">
    <source>
        <dbReference type="Proteomes" id="UP000823615"/>
    </source>
</evidence>